<sequence>MEPTFGAVEPAEDTGVYPPDGVVVACRVIAVAGRHPLRRYCLQ</sequence>
<reference evidence="1 2" key="1">
    <citation type="submission" date="2018-11" db="EMBL/GenBank/DDBJ databases">
        <authorList>
            <person name="Kleinhagauer T."/>
            <person name="Glaeser S.P."/>
            <person name="Spergser J."/>
            <person name="Ruckert C."/>
            <person name="Kaempfer P."/>
            <person name="Busse H.-J."/>
        </authorList>
    </citation>
    <scope>NUCLEOTIDE SEQUENCE [LARGE SCALE GENOMIC DNA]</scope>
    <source>
        <strain evidence="1 2">200CH</strain>
    </source>
</reference>
<protein>
    <submittedName>
        <fullName evidence="1">Uncharacterized protein</fullName>
    </submittedName>
</protein>
<gene>
    <name evidence="1" type="ORF">CCHOA_03975</name>
</gene>
<dbReference type="KEGG" id="ccho:CCHOA_03975"/>
<dbReference type="Proteomes" id="UP000269019">
    <property type="component" value="Chromosome"/>
</dbReference>
<organism evidence="1 2">
    <name type="scientific">Corynebacterium choanae</name>
    <dbReference type="NCBI Taxonomy" id="1862358"/>
    <lineage>
        <taxon>Bacteria</taxon>
        <taxon>Bacillati</taxon>
        <taxon>Actinomycetota</taxon>
        <taxon>Actinomycetes</taxon>
        <taxon>Mycobacteriales</taxon>
        <taxon>Corynebacteriaceae</taxon>
        <taxon>Corynebacterium</taxon>
    </lineage>
</organism>
<dbReference type="AlphaFoldDB" id="A0A3G6JB20"/>
<proteinExistence type="predicted"/>
<dbReference type="EMBL" id="CP033896">
    <property type="protein sequence ID" value="AZA13204.1"/>
    <property type="molecule type" value="Genomic_DNA"/>
</dbReference>
<evidence type="ECO:0000313" key="2">
    <source>
        <dbReference type="Proteomes" id="UP000269019"/>
    </source>
</evidence>
<evidence type="ECO:0000313" key="1">
    <source>
        <dbReference type="EMBL" id="AZA13204.1"/>
    </source>
</evidence>
<keyword evidence="2" id="KW-1185">Reference proteome</keyword>
<accession>A0A3G6JB20</accession>
<name>A0A3G6JB20_9CORY</name>